<dbReference type="InterPro" id="IPR051403">
    <property type="entry name" value="NosZ/Cyto_c_oxidase_sub2"/>
</dbReference>
<gene>
    <name evidence="9" type="ORF">ENT17_07810</name>
</gene>
<reference evidence="9" key="1">
    <citation type="journal article" date="2020" name="mSystems">
        <title>Genome- and Community-Level Interaction Insights into Carbon Utilization and Element Cycling Functions of Hydrothermarchaeota in Hydrothermal Sediment.</title>
        <authorList>
            <person name="Zhou Z."/>
            <person name="Liu Y."/>
            <person name="Xu W."/>
            <person name="Pan J."/>
            <person name="Luo Z.H."/>
            <person name="Li M."/>
        </authorList>
    </citation>
    <scope>NUCLEOTIDE SEQUENCE [LARGE SCALE GENOMIC DNA]</scope>
    <source>
        <strain evidence="9">SpSt-556</strain>
    </source>
</reference>
<dbReference type="InterPro" id="IPR001505">
    <property type="entry name" value="Copper_CuA"/>
</dbReference>
<keyword evidence="2" id="KW-0479">Metal-binding</keyword>
<keyword evidence="7" id="KW-0812">Transmembrane</keyword>
<dbReference type="Pfam" id="PF00116">
    <property type="entry name" value="COX2"/>
    <property type="match status" value="1"/>
</dbReference>
<keyword evidence="3" id="KW-0186">Copper</keyword>
<evidence type="ECO:0000256" key="5">
    <source>
        <dbReference type="ARBA" id="ARBA00031399"/>
    </source>
</evidence>
<sequence>MNRIATFVNTLKSFITQNWFSILLAAGILWLPLPLPEKPPQERHIRIEASAYQFTPEEIHVNTGDRITIELVSTDVIHGLSLDSYSLVMRAEPGQTAQATFTADRSGVFRFRCAVPCGNLHPFMIGKLRVGADIFLIRGVALGLLGIGVAMRTPSTFSKKPPIGTL</sequence>
<dbReference type="GO" id="GO:0030313">
    <property type="term" value="C:cell envelope"/>
    <property type="evidence" value="ECO:0007669"/>
    <property type="project" value="UniProtKB-SubCell"/>
</dbReference>
<feature type="transmembrane region" description="Helical" evidence="7">
    <location>
        <begin position="130"/>
        <end position="151"/>
    </location>
</feature>
<evidence type="ECO:0000313" key="9">
    <source>
        <dbReference type="EMBL" id="HGS87510.1"/>
    </source>
</evidence>
<dbReference type="PANTHER" id="PTHR42838:SF2">
    <property type="entry name" value="NITROUS-OXIDE REDUCTASE"/>
    <property type="match status" value="1"/>
</dbReference>
<dbReference type="InterPro" id="IPR008972">
    <property type="entry name" value="Cupredoxin"/>
</dbReference>
<dbReference type="InterPro" id="IPR002429">
    <property type="entry name" value="CcO_II-like_C"/>
</dbReference>
<comment type="function">
    <text evidence="4">Subunits I and II form the functional core of the enzyme complex. Electrons originating in cytochrome c are transferred via heme a and Cu(A) to the binuclear center formed by heme a3 and Cu(B).</text>
</comment>
<proteinExistence type="predicted"/>
<evidence type="ECO:0000256" key="7">
    <source>
        <dbReference type="SAM" id="Phobius"/>
    </source>
</evidence>
<evidence type="ECO:0000259" key="8">
    <source>
        <dbReference type="PROSITE" id="PS50857"/>
    </source>
</evidence>
<evidence type="ECO:0000256" key="2">
    <source>
        <dbReference type="ARBA" id="ARBA00022723"/>
    </source>
</evidence>
<dbReference type="GO" id="GO:0005507">
    <property type="term" value="F:copper ion binding"/>
    <property type="evidence" value="ECO:0007669"/>
    <property type="project" value="InterPro"/>
</dbReference>
<dbReference type="PROSITE" id="PS00078">
    <property type="entry name" value="COX2"/>
    <property type="match status" value="1"/>
</dbReference>
<dbReference type="AlphaFoldDB" id="A0A7C4Q3M8"/>
<dbReference type="Gene3D" id="2.60.40.420">
    <property type="entry name" value="Cupredoxins - blue copper proteins"/>
    <property type="match status" value="1"/>
</dbReference>
<evidence type="ECO:0000256" key="1">
    <source>
        <dbReference type="ARBA" id="ARBA00004196"/>
    </source>
</evidence>
<protein>
    <recommendedName>
        <fullName evidence="5">Cytochrome aa3 subunit 2</fullName>
    </recommendedName>
</protein>
<dbReference type="SUPFAM" id="SSF49503">
    <property type="entry name" value="Cupredoxins"/>
    <property type="match status" value="1"/>
</dbReference>
<keyword evidence="7" id="KW-0472">Membrane</keyword>
<name>A0A7C4Q3M8_9CHLR</name>
<dbReference type="GO" id="GO:0004129">
    <property type="term" value="F:cytochrome-c oxidase activity"/>
    <property type="evidence" value="ECO:0007669"/>
    <property type="project" value="UniProtKB-EC"/>
</dbReference>
<feature type="domain" description="Cytochrome oxidase subunit II copper A binding" evidence="8">
    <location>
        <begin position="42"/>
        <end position="142"/>
    </location>
</feature>
<dbReference type="EMBL" id="DSXR01000079">
    <property type="protein sequence ID" value="HGS87510.1"/>
    <property type="molecule type" value="Genomic_DNA"/>
</dbReference>
<evidence type="ECO:0000256" key="3">
    <source>
        <dbReference type="ARBA" id="ARBA00023008"/>
    </source>
</evidence>
<comment type="caution">
    <text evidence="9">The sequence shown here is derived from an EMBL/GenBank/DDBJ whole genome shotgun (WGS) entry which is preliminary data.</text>
</comment>
<organism evidence="9">
    <name type="scientific">Bellilinea caldifistulae</name>
    <dbReference type="NCBI Taxonomy" id="360411"/>
    <lineage>
        <taxon>Bacteria</taxon>
        <taxon>Bacillati</taxon>
        <taxon>Chloroflexota</taxon>
        <taxon>Anaerolineae</taxon>
        <taxon>Anaerolineales</taxon>
        <taxon>Anaerolineaceae</taxon>
        <taxon>Bellilinea</taxon>
    </lineage>
</organism>
<comment type="subcellular location">
    <subcellularLocation>
        <location evidence="1">Cell envelope</location>
    </subcellularLocation>
</comment>
<dbReference type="PROSITE" id="PS50857">
    <property type="entry name" value="COX2_CUA"/>
    <property type="match status" value="1"/>
</dbReference>
<comment type="catalytic activity">
    <reaction evidence="6">
        <text>4 Fe(II)-[cytochrome c] + O2 + 8 H(+)(in) = 4 Fe(III)-[cytochrome c] + 2 H2O + 4 H(+)(out)</text>
        <dbReference type="Rhea" id="RHEA:11436"/>
        <dbReference type="Rhea" id="RHEA-COMP:10350"/>
        <dbReference type="Rhea" id="RHEA-COMP:14399"/>
        <dbReference type="ChEBI" id="CHEBI:15377"/>
        <dbReference type="ChEBI" id="CHEBI:15378"/>
        <dbReference type="ChEBI" id="CHEBI:15379"/>
        <dbReference type="ChEBI" id="CHEBI:29033"/>
        <dbReference type="ChEBI" id="CHEBI:29034"/>
        <dbReference type="EC" id="7.1.1.9"/>
    </reaction>
</comment>
<dbReference type="PANTHER" id="PTHR42838">
    <property type="entry name" value="CYTOCHROME C OXIDASE SUBUNIT II"/>
    <property type="match status" value="1"/>
</dbReference>
<evidence type="ECO:0000256" key="4">
    <source>
        <dbReference type="ARBA" id="ARBA00024688"/>
    </source>
</evidence>
<dbReference type="GO" id="GO:0016020">
    <property type="term" value="C:membrane"/>
    <property type="evidence" value="ECO:0007669"/>
    <property type="project" value="InterPro"/>
</dbReference>
<keyword evidence="7" id="KW-1133">Transmembrane helix</keyword>
<accession>A0A7C4Q3M8</accession>
<evidence type="ECO:0000256" key="6">
    <source>
        <dbReference type="ARBA" id="ARBA00047816"/>
    </source>
</evidence>